<dbReference type="AlphaFoldDB" id="A0AAX3F2Z0"/>
<name>A0AAX3F2Z0_MYCSY</name>
<reference evidence="1" key="2">
    <citation type="submission" date="2022-11" db="EMBL/GenBank/DDBJ databases">
        <title>complete genomes of mycoplasma synoviae ZX313 strain and SD2 strain.</title>
        <authorList>
            <person name="Zhong Q."/>
        </authorList>
    </citation>
    <scope>NUCLEOTIDE SEQUENCE</scope>
    <source>
        <strain evidence="1">SD2</strain>
    </source>
</reference>
<dbReference type="Proteomes" id="UP001164481">
    <property type="component" value="Chromosome"/>
</dbReference>
<dbReference type="EMBL" id="CP107525">
    <property type="protein sequence ID" value="UZW64795.1"/>
    <property type="molecule type" value="Genomic_DNA"/>
</dbReference>
<proteinExistence type="predicted"/>
<evidence type="ECO:0000313" key="2">
    <source>
        <dbReference type="Proteomes" id="UP001164481"/>
    </source>
</evidence>
<organism evidence="1 2">
    <name type="scientific">Mycoplasmopsis synoviae</name>
    <name type="common">Mycoplasma synoviae</name>
    <dbReference type="NCBI Taxonomy" id="2109"/>
    <lineage>
        <taxon>Bacteria</taxon>
        <taxon>Bacillati</taxon>
        <taxon>Mycoplasmatota</taxon>
        <taxon>Mycoplasmoidales</taxon>
        <taxon>Metamycoplasmataceae</taxon>
        <taxon>Mycoplasmopsis</taxon>
    </lineage>
</organism>
<reference evidence="1" key="1">
    <citation type="submission" date="2022-10" db="EMBL/GenBank/DDBJ databases">
        <authorList>
            <person name="Wei X."/>
        </authorList>
    </citation>
    <scope>NUCLEOTIDE SEQUENCE</scope>
    <source>
        <strain evidence="1">SD2</strain>
    </source>
</reference>
<gene>
    <name evidence="1" type="ORF">OIE46_01870</name>
</gene>
<protein>
    <submittedName>
        <fullName evidence="1">Uncharacterized protein</fullName>
    </submittedName>
</protein>
<sequence>MKKLFLWEIHSDRVSLSESIYIDNLNYSNIANYMYNLYGQEMHNNLAKMSQKVSEIKAEENQKINFVVFDSSFFGQNLNSKKFQVSLSKREVLNSYQEFSSENILDLVDKKIYAFLEENKINYVGKANIFSYITLGHSQEDSLFQVEKSYDNFPKNTDFETINIFFSVAICEDQVFYNKYKKILEFLSFDNNFVFYKESLLASYKAGQKSKKQNYFLLKLNQNSSEIVLRNKNHVIRHKNLFSKLSSEVNLKAKSQQLKFLNNNLNLDLNSSDLTFLKNNLSYLAKNLADELSYLPIENLEISSENVHLANIMATLLKAQKTSYSVESIFNLNQENSFKKFLLNQAILNSSIINSSELKVENQTVTTNIKPNLNKRWFSFNLFKYFSNK</sequence>
<evidence type="ECO:0000313" key="1">
    <source>
        <dbReference type="EMBL" id="UZW64795.1"/>
    </source>
</evidence>
<dbReference type="RefSeq" id="WP_239611051.1">
    <property type="nucleotide sequence ID" value="NZ_CP069379.1"/>
</dbReference>
<accession>A0AAX3F2Z0</accession>